<dbReference type="AlphaFoldDB" id="A0A6M0IBR9"/>
<accession>A0A6M0IBR9</accession>
<keyword evidence="2" id="KW-1185">Reference proteome</keyword>
<dbReference type="EMBL" id="JAAGNZ010000001">
    <property type="protein sequence ID" value="NEU65604.1"/>
    <property type="molecule type" value="Genomic_DNA"/>
</dbReference>
<proteinExistence type="predicted"/>
<name>A0A6M0IBR9_9BACT</name>
<protein>
    <submittedName>
        <fullName evidence="1">Uncharacterized protein</fullName>
    </submittedName>
</protein>
<evidence type="ECO:0000313" key="2">
    <source>
        <dbReference type="Proteomes" id="UP000477386"/>
    </source>
</evidence>
<reference evidence="1 2" key="1">
    <citation type="submission" date="2020-02" db="EMBL/GenBank/DDBJ databases">
        <title>Draft genome sequence of two Spirosoma agri KCTC 52727 and Spirosoma terrae KCTC 52035.</title>
        <authorList>
            <person name="Rojas J."/>
            <person name="Ambika Manirajan B."/>
            <person name="Ratering S."/>
            <person name="Suarez C."/>
            <person name="Schnell S."/>
        </authorList>
    </citation>
    <scope>NUCLEOTIDE SEQUENCE [LARGE SCALE GENOMIC DNA]</scope>
    <source>
        <strain evidence="1 2">KCTC 52727</strain>
    </source>
</reference>
<gene>
    <name evidence="1" type="ORF">GK091_01830</name>
</gene>
<sequence>MKGLVRLSYCKIIDASSQKSWDKAVFDETHQEFFIQAQQYDQANRYQTFQDLLINVPRAEQLHYLTSRVAMGYLKQLNQVMPDVVNAFGNQCLPFTQFKFEILASHVQQKAAHKIAIYFYSDPLTWLDTIDNNLLIAYGDQREAIRSGHEVSTDLVALQPYLNIWSFQPHLVS</sequence>
<dbReference type="Proteomes" id="UP000477386">
    <property type="component" value="Unassembled WGS sequence"/>
</dbReference>
<organism evidence="1 2">
    <name type="scientific">Spirosoma agri</name>
    <dbReference type="NCBI Taxonomy" id="1987381"/>
    <lineage>
        <taxon>Bacteria</taxon>
        <taxon>Pseudomonadati</taxon>
        <taxon>Bacteroidota</taxon>
        <taxon>Cytophagia</taxon>
        <taxon>Cytophagales</taxon>
        <taxon>Cytophagaceae</taxon>
        <taxon>Spirosoma</taxon>
    </lineage>
</organism>
<comment type="caution">
    <text evidence="1">The sequence shown here is derived from an EMBL/GenBank/DDBJ whole genome shotgun (WGS) entry which is preliminary data.</text>
</comment>
<evidence type="ECO:0000313" key="1">
    <source>
        <dbReference type="EMBL" id="NEU65604.1"/>
    </source>
</evidence>